<evidence type="ECO:0000313" key="1">
    <source>
        <dbReference type="EMBL" id="CAB5004235.1"/>
    </source>
</evidence>
<sequence>MLTRDLPEPSAWGRVRGVLKRASGEAVRWGWDGIVELGAIGPATRVGRRFGAFGTGSVICFPVNTIFNEQFIEIGAGTMIGPQVTLSAGMVPGQQCVTNPVVRIGDRCLIGRGSGIVGHLAIDIGNDVWTGHHVYITDQNHGFEDISLPISRQSMPERPVTIGDGSWLGHGTVVLPGSTIGRHVVVGANSVVNGDLPDYSVAVGSPARVIRRYVEGEGWVSTR</sequence>
<dbReference type="Pfam" id="PF00132">
    <property type="entry name" value="Hexapep"/>
    <property type="match status" value="1"/>
</dbReference>
<organism evidence="1">
    <name type="scientific">freshwater metagenome</name>
    <dbReference type="NCBI Taxonomy" id="449393"/>
    <lineage>
        <taxon>unclassified sequences</taxon>
        <taxon>metagenomes</taxon>
        <taxon>ecological metagenomes</taxon>
    </lineage>
</organism>
<dbReference type="PANTHER" id="PTHR23416">
    <property type="entry name" value="SIALIC ACID SYNTHASE-RELATED"/>
    <property type="match status" value="1"/>
</dbReference>
<gene>
    <name evidence="1" type="ORF">UFOPK3954_01938</name>
</gene>
<dbReference type="InterPro" id="IPR051159">
    <property type="entry name" value="Hexapeptide_acetyltransf"/>
</dbReference>
<name>A0A6J7PIJ0_9ZZZZ</name>
<dbReference type="Gene3D" id="2.160.10.10">
    <property type="entry name" value="Hexapeptide repeat proteins"/>
    <property type="match status" value="1"/>
</dbReference>
<dbReference type="Pfam" id="PF14602">
    <property type="entry name" value="Hexapep_2"/>
    <property type="match status" value="1"/>
</dbReference>
<dbReference type="AlphaFoldDB" id="A0A6J7PIJ0"/>
<dbReference type="SUPFAM" id="SSF51161">
    <property type="entry name" value="Trimeric LpxA-like enzymes"/>
    <property type="match status" value="1"/>
</dbReference>
<dbReference type="InterPro" id="IPR001451">
    <property type="entry name" value="Hexapep"/>
</dbReference>
<dbReference type="CDD" id="cd04647">
    <property type="entry name" value="LbH_MAT_like"/>
    <property type="match status" value="1"/>
</dbReference>
<dbReference type="InterPro" id="IPR011004">
    <property type="entry name" value="Trimer_LpxA-like_sf"/>
</dbReference>
<accession>A0A6J7PIJ0</accession>
<reference evidence="1" key="1">
    <citation type="submission" date="2020-05" db="EMBL/GenBank/DDBJ databases">
        <authorList>
            <person name="Chiriac C."/>
            <person name="Salcher M."/>
            <person name="Ghai R."/>
            <person name="Kavagutti S V."/>
        </authorList>
    </citation>
    <scope>NUCLEOTIDE SEQUENCE</scope>
</reference>
<protein>
    <submittedName>
        <fullName evidence="1">Unannotated protein</fullName>
    </submittedName>
</protein>
<dbReference type="EMBL" id="CAFBON010000246">
    <property type="protein sequence ID" value="CAB5004235.1"/>
    <property type="molecule type" value="Genomic_DNA"/>
</dbReference>
<proteinExistence type="predicted"/>